<dbReference type="AlphaFoldDB" id="A0A239P086"/>
<name>A0A239P086_9ACTN</name>
<dbReference type="EMBL" id="FZOF01000060">
    <property type="protein sequence ID" value="SNT60103.1"/>
    <property type="molecule type" value="Genomic_DNA"/>
</dbReference>
<feature type="compositionally biased region" description="Basic and acidic residues" evidence="1">
    <location>
        <begin position="18"/>
        <end position="46"/>
    </location>
</feature>
<reference evidence="2 3" key="1">
    <citation type="submission" date="2017-06" db="EMBL/GenBank/DDBJ databases">
        <authorList>
            <person name="Kim H.J."/>
            <person name="Triplett B.A."/>
        </authorList>
    </citation>
    <scope>NUCLEOTIDE SEQUENCE [LARGE SCALE GENOMIC DNA]</scope>
    <source>
        <strain evidence="2 3">CGMCC 4.1858</strain>
    </source>
</reference>
<protein>
    <submittedName>
        <fullName evidence="2">Uncharacterized protein</fullName>
    </submittedName>
</protein>
<evidence type="ECO:0000313" key="3">
    <source>
        <dbReference type="Proteomes" id="UP000198280"/>
    </source>
</evidence>
<feature type="region of interest" description="Disordered" evidence="1">
    <location>
        <begin position="89"/>
        <end position="108"/>
    </location>
</feature>
<sequence length="108" mass="11075">MSGVPLAEGRRLRMVHRAFEEDAGVDHPPRDPGRESAEPLAADKGHVTGPGLSWAEPAADNGLPGGGTDDPHARPLLLLPAFGDDAVPAHAHAEGRVAGSPSGSRPGR</sequence>
<evidence type="ECO:0000256" key="1">
    <source>
        <dbReference type="SAM" id="MobiDB-lite"/>
    </source>
</evidence>
<evidence type="ECO:0000313" key="2">
    <source>
        <dbReference type="EMBL" id="SNT60103.1"/>
    </source>
</evidence>
<keyword evidence="3" id="KW-1185">Reference proteome</keyword>
<gene>
    <name evidence="2" type="ORF">SAMN05216252_16017</name>
</gene>
<accession>A0A239P086</accession>
<feature type="region of interest" description="Disordered" evidence="1">
    <location>
        <begin position="18"/>
        <end position="79"/>
    </location>
</feature>
<dbReference type="OrthoDB" id="3295168at2"/>
<dbReference type="RefSeq" id="WP_089229446.1">
    <property type="nucleotide sequence ID" value="NZ_FZOF01000060.1"/>
</dbReference>
<dbReference type="Proteomes" id="UP000198280">
    <property type="component" value="Unassembled WGS sequence"/>
</dbReference>
<proteinExistence type="predicted"/>
<organism evidence="2 3">
    <name type="scientific">Actinacidiphila glaucinigra</name>
    <dbReference type="NCBI Taxonomy" id="235986"/>
    <lineage>
        <taxon>Bacteria</taxon>
        <taxon>Bacillati</taxon>
        <taxon>Actinomycetota</taxon>
        <taxon>Actinomycetes</taxon>
        <taxon>Kitasatosporales</taxon>
        <taxon>Streptomycetaceae</taxon>
        <taxon>Actinacidiphila</taxon>
    </lineage>
</organism>